<dbReference type="Gene3D" id="3.30.70.920">
    <property type="match status" value="1"/>
</dbReference>
<dbReference type="InterPro" id="IPR036390">
    <property type="entry name" value="WH_DNA-bd_sf"/>
</dbReference>
<dbReference type="PROSITE" id="PS50956">
    <property type="entry name" value="HTH_ASNC_2"/>
    <property type="match status" value="1"/>
</dbReference>
<dbReference type="PANTHER" id="PTHR30154">
    <property type="entry name" value="LEUCINE-RESPONSIVE REGULATORY PROTEIN"/>
    <property type="match status" value="1"/>
</dbReference>
<dbReference type="GO" id="GO:0043565">
    <property type="term" value="F:sequence-specific DNA binding"/>
    <property type="evidence" value="ECO:0007669"/>
    <property type="project" value="InterPro"/>
</dbReference>
<dbReference type="SUPFAM" id="SSF54909">
    <property type="entry name" value="Dimeric alpha+beta barrel"/>
    <property type="match status" value="1"/>
</dbReference>
<dbReference type="Pfam" id="PF01037">
    <property type="entry name" value="AsnC_trans_reg"/>
    <property type="match status" value="1"/>
</dbReference>
<reference evidence="5" key="1">
    <citation type="journal article" date="2015" name="Nature">
        <title>Complex archaea that bridge the gap between prokaryotes and eukaryotes.</title>
        <authorList>
            <person name="Spang A."/>
            <person name="Saw J.H."/>
            <person name="Jorgensen S.L."/>
            <person name="Zaremba-Niedzwiedzka K."/>
            <person name="Martijn J."/>
            <person name="Lind A.E."/>
            <person name="van Eijk R."/>
            <person name="Schleper C."/>
            <person name="Guy L."/>
            <person name="Ettema T.J."/>
        </authorList>
    </citation>
    <scope>NUCLEOTIDE SEQUENCE</scope>
</reference>
<dbReference type="PANTHER" id="PTHR30154:SF34">
    <property type="entry name" value="TRANSCRIPTIONAL REGULATOR AZLB"/>
    <property type="match status" value="1"/>
</dbReference>
<accession>A0A0F9LZN6</accession>
<evidence type="ECO:0000313" key="5">
    <source>
        <dbReference type="EMBL" id="KKN00575.1"/>
    </source>
</evidence>
<dbReference type="InterPro" id="IPR000485">
    <property type="entry name" value="AsnC-type_HTH_dom"/>
</dbReference>
<dbReference type="EMBL" id="LAZR01005361">
    <property type="protein sequence ID" value="KKN00575.1"/>
    <property type="molecule type" value="Genomic_DNA"/>
</dbReference>
<dbReference type="InterPro" id="IPR011008">
    <property type="entry name" value="Dimeric_a/b-barrel"/>
</dbReference>
<dbReference type="PRINTS" id="PR00033">
    <property type="entry name" value="HTHASNC"/>
</dbReference>
<dbReference type="InterPro" id="IPR036388">
    <property type="entry name" value="WH-like_DNA-bd_sf"/>
</dbReference>
<comment type="caution">
    <text evidence="5">The sequence shown here is derived from an EMBL/GenBank/DDBJ whole genome shotgun (WGS) entry which is preliminary data.</text>
</comment>
<dbReference type="InterPro" id="IPR019888">
    <property type="entry name" value="Tscrpt_reg_AsnC-like"/>
</dbReference>
<dbReference type="AlphaFoldDB" id="A0A0F9LZN6"/>
<keyword evidence="3" id="KW-0804">Transcription</keyword>
<organism evidence="5">
    <name type="scientific">marine sediment metagenome</name>
    <dbReference type="NCBI Taxonomy" id="412755"/>
    <lineage>
        <taxon>unclassified sequences</taxon>
        <taxon>metagenomes</taxon>
        <taxon>ecological metagenomes</taxon>
    </lineage>
</organism>
<proteinExistence type="predicted"/>
<evidence type="ECO:0000256" key="1">
    <source>
        <dbReference type="ARBA" id="ARBA00023015"/>
    </source>
</evidence>
<evidence type="ECO:0000256" key="2">
    <source>
        <dbReference type="ARBA" id="ARBA00023125"/>
    </source>
</evidence>
<feature type="domain" description="HTH asnC-type" evidence="4">
    <location>
        <begin position="2"/>
        <end position="63"/>
    </location>
</feature>
<sequence length="147" mass="16826">MIEELELKIVRSLNKNSRKSFREIAKEIGTSAPVVINKIKRLEEQGAIKGYIPILDPEYFGFNLIAIVGIRISDGKLIETQEKIAEDSHVFAIYDVTGEWDSIVIAHFKSRDDLNSFIKNVLSQKYVDRTVTHIVLNVVKDERRIVI</sequence>
<protein>
    <recommendedName>
        <fullName evidence="4">HTH asnC-type domain-containing protein</fullName>
    </recommendedName>
</protein>
<dbReference type="GO" id="GO:0005829">
    <property type="term" value="C:cytosol"/>
    <property type="evidence" value="ECO:0007669"/>
    <property type="project" value="TreeGrafter"/>
</dbReference>
<keyword evidence="1" id="KW-0805">Transcription regulation</keyword>
<dbReference type="SMART" id="SM00344">
    <property type="entry name" value="HTH_ASNC"/>
    <property type="match status" value="1"/>
</dbReference>
<dbReference type="Pfam" id="PF13412">
    <property type="entry name" value="HTH_24"/>
    <property type="match status" value="1"/>
</dbReference>
<name>A0A0F9LZN6_9ZZZZ</name>
<dbReference type="GO" id="GO:0043200">
    <property type="term" value="P:response to amino acid"/>
    <property type="evidence" value="ECO:0007669"/>
    <property type="project" value="TreeGrafter"/>
</dbReference>
<evidence type="ECO:0000256" key="3">
    <source>
        <dbReference type="ARBA" id="ARBA00023163"/>
    </source>
</evidence>
<keyword evidence="2" id="KW-0238">DNA-binding</keyword>
<gene>
    <name evidence="5" type="ORF">LCGC14_1136440</name>
</gene>
<dbReference type="SUPFAM" id="SSF46785">
    <property type="entry name" value="Winged helix' DNA-binding domain"/>
    <property type="match status" value="1"/>
</dbReference>
<evidence type="ECO:0000259" key="4">
    <source>
        <dbReference type="PROSITE" id="PS50956"/>
    </source>
</evidence>
<dbReference type="Gene3D" id="1.10.10.10">
    <property type="entry name" value="Winged helix-like DNA-binding domain superfamily/Winged helix DNA-binding domain"/>
    <property type="match status" value="1"/>
</dbReference>
<dbReference type="InterPro" id="IPR019887">
    <property type="entry name" value="Tscrpt_reg_AsnC/Lrp_C"/>
</dbReference>